<dbReference type="EMBL" id="QRBI01000108">
    <property type="protein sequence ID" value="RMC11304.1"/>
    <property type="molecule type" value="Genomic_DNA"/>
</dbReference>
<sequence length="633" mass="66248">MLKDGDTEMSCEDTASVPETSNIKPDTSPGAQGSPSPLQAHGEEFPTDNSLKSSCTQNATEQPGYCQANFTTSALSQPSQQPGNSTDRATGGESLNNELEVVASQNTLAGTSNLQGPPGPQVSAPLSSSPRASTGKAENSEISSAGNTCVSEKDCPNQSFRGDGDRIFALSETLNVGQRTGDLSHFNAEKLKKEISTIKSKTTKSEPSFKEQQSDSSAESLLALPAPEGKLLSLSSSREGCNEEIATNTCVDDKYGKILEKPGNSEKMEEPSKQNSNITRADISVSEQSAENPGREHEALTCSSLGSGSSIPDFREHISQIFKKTVHSTLSAELPPLLTENHAGFKQSPPAKDTAELCGAENFSEPNKAGKGAPEGTSEAEGQELSLATEISRKAAGGKSLPQESTVAELPAASLQDTEESRQPAGCSEVVPSLDGAPSAEQAPGNLQKPGKPTESGEMQREDGVCAGGVDPASLMSLEIKQGPASFDGAAAGNFPACSESQQQPTRAGIPAGSVQRRDVEGAAATEGNNLITGCNAQPVSSEEDVRIPTAQCQDPKPNEQERSEHGDADAAKSISDMASPTLVPGGSYNHEKLPDNFSVSPEENQEANVHSSFVHDFRSQSDVRMTQGEAVK</sequence>
<feature type="compositionally biased region" description="Polar residues" evidence="1">
    <location>
        <begin position="17"/>
        <end position="37"/>
    </location>
</feature>
<dbReference type="Proteomes" id="UP000269221">
    <property type="component" value="Unassembled WGS sequence"/>
</dbReference>
<dbReference type="STRING" id="333673.A0A3M0KJC6"/>
<feature type="region of interest" description="Disordered" evidence="1">
    <location>
        <begin position="340"/>
        <end position="470"/>
    </location>
</feature>
<feature type="compositionally biased region" description="Polar residues" evidence="1">
    <location>
        <begin position="68"/>
        <end position="115"/>
    </location>
</feature>
<dbReference type="OrthoDB" id="10255048at2759"/>
<proteinExistence type="predicted"/>
<feature type="compositionally biased region" description="Polar residues" evidence="1">
    <location>
        <begin position="273"/>
        <end position="291"/>
    </location>
</feature>
<name>A0A3M0KJC6_HIRRU</name>
<feature type="region of interest" description="Disordered" evidence="1">
    <location>
        <begin position="196"/>
        <end position="221"/>
    </location>
</feature>
<evidence type="ECO:0008006" key="4">
    <source>
        <dbReference type="Google" id="ProtNLM"/>
    </source>
</evidence>
<comment type="caution">
    <text evidence="2">The sequence shown here is derived from an EMBL/GenBank/DDBJ whole genome shotgun (WGS) entry which is preliminary data.</text>
</comment>
<feature type="compositionally biased region" description="Polar residues" evidence="1">
    <location>
        <begin position="527"/>
        <end position="541"/>
    </location>
</feature>
<feature type="compositionally biased region" description="Basic and acidic residues" evidence="1">
    <location>
        <begin position="203"/>
        <end position="213"/>
    </location>
</feature>
<feature type="compositionally biased region" description="Basic and acidic residues" evidence="1">
    <location>
        <begin position="256"/>
        <end position="272"/>
    </location>
</feature>
<protein>
    <recommendedName>
        <fullName evidence="4">Transforming acidic coiled-coil-containing protein C-terminal domain-containing protein</fullName>
    </recommendedName>
</protein>
<feature type="region of interest" description="Disordered" evidence="1">
    <location>
        <begin position="492"/>
        <end position="633"/>
    </location>
</feature>
<feature type="compositionally biased region" description="Polar residues" evidence="1">
    <location>
        <begin position="47"/>
        <end position="61"/>
    </location>
</feature>
<dbReference type="AlphaFoldDB" id="A0A3M0KJC6"/>
<feature type="region of interest" description="Disordered" evidence="1">
    <location>
        <begin position="1"/>
        <end position="163"/>
    </location>
</feature>
<feature type="compositionally biased region" description="Polar residues" evidence="1">
    <location>
        <begin position="598"/>
        <end position="612"/>
    </location>
</feature>
<evidence type="ECO:0000313" key="3">
    <source>
        <dbReference type="Proteomes" id="UP000269221"/>
    </source>
</evidence>
<evidence type="ECO:0000256" key="1">
    <source>
        <dbReference type="SAM" id="MobiDB-lite"/>
    </source>
</evidence>
<accession>A0A3M0KJC6</accession>
<evidence type="ECO:0000313" key="2">
    <source>
        <dbReference type="EMBL" id="RMC11304.1"/>
    </source>
</evidence>
<feature type="region of interest" description="Disordered" evidence="1">
    <location>
        <begin position="256"/>
        <end position="309"/>
    </location>
</feature>
<feature type="compositionally biased region" description="Polar residues" evidence="1">
    <location>
        <begin position="124"/>
        <end position="160"/>
    </location>
</feature>
<reference evidence="2 3" key="1">
    <citation type="submission" date="2018-07" db="EMBL/GenBank/DDBJ databases">
        <title>A high quality draft genome assembly of the barn swallow (H. rustica rustica).</title>
        <authorList>
            <person name="Formenti G."/>
            <person name="Chiara M."/>
            <person name="Poveda L."/>
            <person name="Francoijs K.-J."/>
            <person name="Bonisoli-Alquati A."/>
            <person name="Canova L."/>
            <person name="Gianfranceschi L."/>
            <person name="Horner D.S."/>
            <person name="Saino N."/>
        </authorList>
    </citation>
    <scope>NUCLEOTIDE SEQUENCE [LARGE SCALE GENOMIC DNA]</scope>
    <source>
        <strain evidence="2">Chelidonia</strain>
        <tissue evidence="2">Blood</tissue>
    </source>
</reference>
<organism evidence="2 3">
    <name type="scientific">Hirundo rustica rustica</name>
    <dbReference type="NCBI Taxonomy" id="333673"/>
    <lineage>
        <taxon>Eukaryota</taxon>
        <taxon>Metazoa</taxon>
        <taxon>Chordata</taxon>
        <taxon>Craniata</taxon>
        <taxon>Vertebrata</taxon>
        <taxon>Euteleostomi</taxon>
        <taxon>Archelosauria</taxon>
        <taxon>Archosauria</taxon>
        <taxon>Dinosauria</taxon>
        <taxon>Saurischia</taxon>
        <taxon>Theropoda</taxon>
        <taxon>Coelurosauria</taxon>
        <taxon>Aves</taxon>
        <taxon>Neognathae</taxon>
        <taxon>Neoaves</taxon>
        <taxon>Telluraves</taxon>
        <taxon>Australaves</taxon>
        <taxon>Passeriformes</taxon>
        <taxon>Sylvioidea</taxon>
        <taxon>Hirundinidae</taxon>
        <taxon>Hirundo</taxon>
    </lineage>
</organism>
<gene>
    <name evidence="2" type="ORF">DUI87_11423</name>
</gene>
<keyword evidence="3" id="KW-1185">Reference proteome</keyword>
<feature type="compositionally biased region" description="Basic and acidic residues" evidence="1">
    <location>
        <begin position="557"/>
        <end position="571"/>
    </location>
</feature>